<comment type="caution">
    <text evidence="4">The sequence shown here is derived from an EMBL/GenBank/DDBJ whole genome shotgun (WGS) entry which is preliminary data.</text>
</comment>
<organism evidence="4 5">
    <name type="scientific">Amycolatopsis iheyensis</name>
    <dbReference type="NCBI Taxonomy" id="2945988"/>
    <lineage>
        <taxon>Bacteria</taxon>
        <taxon>Bacillati</taxon>
        <taxon>Actinomycetota</taxon>
        <taxon>Actinomycetes</taxon>
        <taxon>Pseudonocardiales</taxon>
        <taxon>Pseudonocardiaceae</taxon>
        <taxon>Amycolatopsis</taxon>
    </lineage>
</organism>
<sequence length="225" mass="22763">MGGAKARTALAGVLTGAAVLAVTACENEQPQARQSRPPEINGVVTSAAPTATSMPPSSKVPQATTVPAPTTAEPDNGAPRRCTANELAVKLGAAAENSYGQFEIPLVFTNTGARACRLVGVPGVDLHGPADPNGPVYSLPRVDDGDKDTLAAPGASSTAHLVVLPWTEGSEGSAGSGKWVPTQLVTTPPGQTIPLTVAWPNGISVLRQDMATHPGSSVHGLTVRA</sequence>
<keyword evidence="5" id="KW-1185">Reference proteome</keyword>
<dbReference type="EMBL" id="JAMXQV010000019">
    <property type="protein sequence ID" value="MCR6487491.1"/>
    <property type="molecule type" value="Genomic_DNA"/>
</dbReference>
<evidence type="ECO:0000256" key="1">
    <source>
        <dbReference type="SAM" id="MobiDB-lite"/>
    </source>
</evidence>
<proteinExistence type="predicted"/>
<feature type="region of interest" description="Disordered" evidence="1">
    <location>
        <begin position="27"/>
        <end position="80"/>
    </location>
</feature>
<evidence type="ECO:0000256" key="2">
    <source>
        <dbReference type="SAM" id="SignalP"/>
    </source>
</evidence>
<reference evidence="4" key="1">
    <citation type="submission" date="2022-06" db="EMBL/GenBank/DDBJ databases">
        <title>Amycolatopsis iheyaensis sp. nov., a new species of the genus Amycolatopsis isolated from soil in Iheya island, Japan.</title>
        <authorList>
            <person name="Ngamcharungchit C."/>
            <person name="Kanto H."/>
            <person name="Take A."/>
            <person name="Intra B."/>
            <person name="Matsumoto A."/>
            <person name="Panbangred W."/>
            <person name="Inahashi Y."/>
        </authorList>
    </citation>
    <scope>NUCLEOTIDE SEQUENCE</scope>
    <source>
        <strain evidence="4">OK19-0408</strain>
    </source>
</reference>
<dbReference type="InterPro" id="IPR025326">
    <property type="entry name" value="DUF4232"/>
</dbReference>
<protein>
    <submittedName>
        <fullName evidence="4">DUF4232 domain-containing protein</fullName>
    </submittedName>
</protein>
<feature type="domain" description="DUF4232" evidence="3">
    <location>
        <begin position="82"/>
        <end position="208"/>
    </location>
</feature>
<feature type="chain" id="PRO_5040807773" evidence="2">
    <location>
        <begin position="25"/>
        <end position="225"/>
    </location>
</feature>
<feature type="signal peptide" evidence="2">
    <location>
        <begin position="1"/>
        <end position="24"/>
    </location>
</feature>
<name>A0A9X2NHH6_9PSEU</name>
<feature type="compositionally biased region" description="Low complexity" evidence="1">
    <location>
        <begin position="61"/>
        <end position="74"/>
    </location>
</feature>
<dbReference type="RefSeq" id="WP_257924056.1">
    <property type="nucleotide sequence ID" value="NZ_JAMXQV010000019.1"/>
</dbReference>
<dbReference type="Pfam" id="PF14016">
    <property type="entry name" value="DUF4232"/>
    <property type="match status" value="1"/>
</dbReference>
<gene>
    <name evidence="4" type="ORF">M8542_32155</name>
</gene>
<evidence type="ECO:0000313" key="4">
    <source>
        <dbReference type="EMBL" id="MCR6487491.1"/>
    </source>
</evidence>
<dbReference type="AlphaFoldDB" id="A0A9X2NHH6"/>
<keyword evidence="2" id="KW-0732">Signal</keyword>
<evidence type="ECO:0000313" key="5">
    <source>
        <dbReference type="Proteomes" id="UP001144096"/>
    </source>
</evidence>
<dbReference type="PROSITE" id="PS51257">
    <property type="entry name" value="PROKAR_LIPOPROTEIN"/>
    <property type="match status" value="1"/>
</dbReference>
<dbReference type="Proteomes" id="UP001144096">
    <property type="component" value="Unassembled WGS sequence"/>
</dbReference>
<accession>A0A9X2NHH6</accession>
<evidence type="ECO:0000259" key="3">
    <source>
        <dbReference type="Pfam" id="PF14016"/>
    </source>
</evidence>
<feature type="compositionally biased region" description="Polar residues" evidence="1">
    <location>
        <begin position="43"/>
        <end position="60"/>
    </location>
</feature>